<keyword evidence="1" id="KW-0802">TPR repeat</keyword>
<feature type="repeat" description="TPR" evidence="1">
    <location>
        <begin position="432"/>
        <end position="465"/>
    </location>
</feature>
<feature type="repeat" description="TPR" evidence="1">
    <location>
        <begin position="364"/>
        <end position="397"/>
    </location>
</feature>
<accession>A0A7V4E3H9</accession>
<dbReference type="PANTHER" id="PTHR44366:SF1">
    <property type="entry name" value="UDP-N-ACETYLGLUCOSAMINE--PEPTIDE N-ACETYLGLUCOSAMINYLTRANSFERASE 110 KDA SUBUNIT"/>
    <property type="match status" value="1"/>
</dbReference>
<dbReference type="Gene3D" id="1.25.40.10">
    <property type="entry name" value="Tetratricopeptide repeat domain"/>
    <property type="match status" value="2"/>
</dbReference>
<dbReference type="InterPro" id="IPR037919">
    <property type="entry name" value="OGT"/>
</dbReference>
<dbReference type="SUPFAM" id="SSF48452">
    <property type="entry name" value="TPR-like"/>
    <property type="match status" value="2"/>
</dbReference>
<organism evidence="2">
    <name type="scientific">candidate division WOR-3 bacterium</name>
    <dbReference type="NCBI Taxonomy" id="2052148"/>
    <lineage>
        <taxon>Bacteria</taxon>
        <taxon>Bacteria division WOR-3</taxon>
    </lineage>
</organism>
<feature type="repeat" description="TPR" evidence="1">
    <location>
        <begin position="323"/>
        <end position="356"/>
    </location>
</feature>
<name>A0A7V4E3H9_UNCW3</name>
<dbReference type="Pfam" id="PF13414">
    <property type="entry name" value="TPR_11"/>
    <property type="match status" value="1"/>
</dbReference>
<comment type="caution">
    <text evidence="2">The sequence shown here is derived from an EMBL/GenBank/DDBJ whole genome shotgun (WGS) entry which is preliminary data.</text>
</comment>
<dbReference type="SMART" id="SM00028">
    <property type="entry name" value="TPR"/>
    <property type="match status" value="5"/>
</dbReference>
<evidence type="ECO:0000256" key="1">
    <source>
        <dbReference type="PROSITE-ProRule" id="PRU00339"/>
    </source>
</evidence>
<gene>
    <name evidence="2" type="ORF">ENU74_05845</name>
</gene>
<dbReference type="GO" id="GO:0097363">
    <property type="term" value="F:protein O-acetylglucosaminyltransferase activity"/>
    <property type="evidence" value="ECO:0007669"/>
    <property type="project" value="TreeGrafter"/>
</dbReference>
<dbReference type="PROSITE" id="PS50005">
    <property type="entry name" value="TPR"/>
    <property type="match status" value="5"/>
</dbReference>
<sequence>MSDFILILEKELEKRKKEANDLLTKEKEGLILLNENEKENLKKIATGEKFFGENEKEKIEEILNLPSFSYEKFFSEPEFFLDRISAVEKVMGQATGFIYPLILVTANNLHKVLELSSEINKIYFLIKEKFEQEFIKVNSDKKYRLNFLTGLRDILLSLRPKITEKFFDFEEALIAYQKKKEIDFFSLLIIETFILKKFNFLLKFLKREKDIFLEIEVNKKSLYWEIAYPSALSYVPIDFGLAISFFEFFSWYVNYYSSKIKDLNLAIRNFEFLKKIFEYFKMFKVNDYFLTLKNLSLLYLIKEDLINAKKNAEIMCKINPVSYEGYLLLGNILAKKEEYEEALKIYEKIVNLDLEEKEKQLVFSQVYCNQGYIYLNLNKLKEAIEGFQKALELNPHYFEAYFNLGNAYFQSKKFDLAEKSYQKALKLNKKFPLLYFQLGRLYTEWNKKEKAIENYKKLIALQPDNYIALYNLGLLYRDLGKKKEAAEYLEKAIRLNPNLGK</sequence>
<feature type="repeat" description="TPR" evidence="1">
    <location>
        <begin position="466"/>
        <end position="499"/>
    </location>
</feature>
<dbReference type="EMBL" id="DTDR01000140">
    <property type="protein sequence ID" value="HGK64094.1"/>
    <property type="molecule type" value="Genomic_DNA"/>
</dbReference>
<feature type="repeat" description="TPR" evidence="1">
    <location>
        <begin position="398"/>
        <end position="431"/>
    </location>
</feature>
<dbReference type="PANTHER" id="PTHR44366">
    <property type="entry name" value="UDP-N-ACETYLGLUCOSAMINE--PEPTIDE N-ACETYLGLUCOSAMINYLTRANSFERASE 110 KDA SUBUNIT"/>
    <property type="match status" value="1"/>
</dbReference>
<dbReference type="Pfam" id="PF00515">
    <property type="entry name" value="TPR_1"/>
    <property type="match status" value="1"/>
</dbReference>
<evidence type="ECO:0000313" key="2">
    <source>
        <dbReference type="EMBL" id="HGK64094.1"/>
    </source>
</evidence>
<dbReference type="AlphaFoldDB" id="A0A7V4E3H9"/>
<dbReference type="PROSITE" id="PS50293">
    <property type="entry name" value="TPR_REGION"/>
    <property type="match status" value="4"/>
</dbReference>
<dbReference type="Pfam" id="PF13181">
    <property type="entry name" value="TPR_8"/>
    <property type="match status" value="2"/>
</dbReference>
<dbReference type="GO" id="GO:0006493">
    <property type="term" value="P:protein O-linked glycosylation"/>
    <property type="evidence" value="ECO:0007669"/>
    <property type="project" value="InterPro"/>
</dbReference>
<dbReference type="InterPro" id="IPR011990">
    <property type="entry name" value="TPR-like_helical_dom_sf"/>
</dbReference>
<reference evidence="2" key="1">
    <citation type="journal article" date="2020" name="mSystems">
        <title>Genome- and Community-Level Interaction Insights into Carbon Utilization and Element Cycling Functions of Hydrothermarchaeota in Hydrothermal Sediment.</title>
        <authorList>
            <person name="Zhou Z."/>
            <person name="Liu Y."/>
            <person name="Xu W."/>
            <person name="Pan J."/>
            <person name="Luo Z.H."/>
            <person name="Li M."/>
        </authorList>
    </citation>
    <scope>NUCLEOTIDE SEQUENCE [LARGE SCALE GENOMIC DNA]</scope>
    <source>
        <strain evidence="2">SpSt-697</strain>
    </source>
</reference>
<dbReference type="InterPro" id="IPR019734">
    <property type="entry name" value="TPR_rpt"/>
</dbReference>
<protein>
    <submittedName>
        <fullName evidence="2">Tetratricopeptide repeat protein</fullName>
    </submittedName>
</protein>
<proteinExistence type="predicted"/>